<dbReference type="InterPro" id="IPR011990">
    <property type="entry name" value="TPR-like_helical_dom_sf"/>
</dbReference>
<dbReference type="RefSeq" id="WP_253529100.1">
    <property type="nucleotide sequence ID" value="NZ_JAMZEL010000006.1"/>
</dbReference>
<proteinExistence type="inferred from homology"/>
<dbReference type="Gene3D" id="1.25.40.390">
    <property type="match status" value="1"/>
</dbReference>
<comment type="subcellular location">
    <subcellularLocation>
        <location evidence="1">Cell outer membrane</location>
    </subcellularLocation>
</comment>
<organism evidence="8 9">
    <name type="scientific">Runella salmonicolor</name>
    <dbReference type="NCBI Taxonomy" id="2950278"/>
    <lineage>
        <taxon>Bacteria</taxon>
        <taxon>Pseudomonadati</taxon>
        <taxon>Bacteroidota</taxon>
        <taxon>Cytophagia</taxon>
        <taxon>Cytophagales</taxon>
        <taxon>Spirosomataceae</taxon>
        <taxon>Runella</taxon>
    </lineage>
</organism>
<protein>
    <submittedName>
        <fullName evidence="8">RagB/SusD family nutrient uptake outer membrane protein</fullName>
    </submittedName>
</protein>
<gene>
    <name evidence="8" type="ORF">NCI00_15825</name>
</gene>
<evidence type="ECO:0000259" key="6">
    <source>
        <dbReference type="Pfam" id="PF07980"/>
    </source>
</evidence>
<comment type="similarity">
    <text evidence="2">Belongs to the SusD family.</text>
</comment>
<dbReference type="CDD" id="cd08977">
    <property type="entry name" value="SusD"/>
    <property type="match status" value="1"/>
</dbReference>
<dbReference type="EMBL" id="JAMZEL010000006">
    <property type="protein sequence ID" value="MCP1383915.1"/>
    <property type="molecule type" value="Genomic_DNA"/>
</dbReference>
<keyword evidence="4" id="KW-0472">Membrane</keyword>
<dbReference type="InterPro" id="IPR033985">
    <property type="entry name" value="SusD-like_N"/>
</dbReference>
<keyword evidence="9" id="KW-1185">Reference proteome</keyword>
<dbReference type="Pfam" id="PF07980">
    <property type="entry name" value="SusD_RagB"/>
    <property type="match status" value="1"/>
</dbReference>
<reference evidence="8 9" key="1">
    <citation type="submission" date="2022-06" db="EMBL/GenBank/DDBJ databases">
        <title>Runella sp. S5 genome sequencing.</title>
        <authorList>
            <person name="Park S."/>
        </authorList>
    </citation>
    <scope>NUCLEOTIDE SEQUENCE [LARGE SCALE GENOMIC DNA]</scope>
    <source>
        <strain evidence="8 9">S5</strain>
    </source>
</reference>
<feature type="domain" description="SusD-like N-terminal" evidence="7">
    <location>
        <begin position="83"/>
        <end position="230"/>
    </location>
</feature>
<sequence length="457" mass="49699">MNRLFKYSFLTAAAMTLLSGCDQKLDVAPTQSIDDVAALSTSKDVEVTLIGCYDGIQDGDVYGGAFQYVADLYGDAGEIRFGGTFANLLEIFDKQLTTANSTASTTWIDTYNAINRCNNVLSALDKVEEAKKARIEGEARFIRGALYFELVRLYAKTWGDGDNAANPGVPLVLEPTRSVTDADYRKRNSVAEVYAQVLDDLTKAENLLPASNTIYATKNAAAGMLARVYLQQGNYASARDAANRVITSGRQRLVTPFSSLFYTSLRNGGANPAEYIFSTTVTAQDGANSLNTFFGVTVSAIPGTAGRGDFRILPAHRALYGAGDTRGEFFVTPPSNLTYTQKHLDRFGNVPIMRLAEMHLIRAEANFRLGTTVGAAPLADINAIRARAGATALTEVTIADILKERKLELAFEGHTLHDIKRLKGKVGALDFNSPRLIFPIPQREIDANKQLTQNVGY</sequence>
<evidence type="ECO:0000256" key="4">
    <source>
        <dbReference type="ARBA" id="ARBA00023136"/>
    </source>
</evidence>
<evidence type="ECO:0000256" key="3">
    <source>
        <dbReference type="ARBA" id="ARBA00022729"/>
    </source>
</evidence>
<evidence type="ECO:0000256" key="1">
    <source>
        <dbReference type="ARBA" id="ARBA00004442"/>
    </source>
</evidence>
<evidence type="ECO:0000313" key="9">
    <source>
        <dbReference type="Proteomes" id="UP001204772"/>
    </source>
</evidence>
<comment type="caution">
    <text evidence="8">The sequence shown here is derived from an EMBL/GenBank/DDBJ whole genome shotgun (WGS) entry which is preliminary data.</text>
</comment>
<keyword evidence="3" id="KW-0732">Signal</keyword>
<dbReference type="PROSITE" id="PS51257">
    <property type="entry name" value="PROKAR_LIPOPROTEIN"/>
    <property type="match status" value="1"/>
</dbReference>
<accession>A0ABT1FR05</accession>
<name>A0ABT1FR05_9BACT</name>
<evidence type="ECO:0000259" key="7">
    <source>
        <dbReference type="Pfam" id="PF14322"/>
    </source>
</evidence>
<keyword evidence="5" id="KW-0998">Cell outer membrane</keyword>
<evidence type="ECO:0000256" key="2">
    <source>
        <dbReference type="ARBA" id="ARBA00006275"/>
    </source>
</evidence>
<dbReference type="InterPro" id="IPR012944">
    <property type="entry name" value="SusD_RagB_dom"/>
</dbReference>
<evidence type="ECO:0000256" key="5">
    <source>
        <dbReference type="ARBA" id="ARBA00023237"/>
    </source>
</evidence>
<evidence type="ECO:0000313" key="8">
    <source>
        <dbReference type="EMBL" id="MCP1383915.1"/>
    </source>
</evidence>
<dbReference type="Proteomes" id="UP001204772">
    <property type="component" value="Unassembled WGS sequence"/>
</dbReference>
<dbReference type="Pfam" id="PF14322">
    <property type="entry name" value="SusD-like_3"/>
    <property type="match status" value="1"/>
</dbReference>
<feature type="domain" description="RagB/SusD" evidence="6">
    <location>
        <begin position="349"/>
        <end position="424"/>
    </location>
</feature>
<dbReference type="SUPFAM" id="SSF48452">
    <property type="entry name" value="TPR-like"/>
    <property type="match status" value="1"/>
</dbReference>